<dbReference type="Proteomes" id="UP000029223">
    <property type="component" value="Unassembled WGS sequence"/>
</dbReference>
<dbReference type="Pfam" id="PF08713">
    <property type="entry name" value="DNA_alkylation"/>
    <property type="match status" value="1"/>
</dbReference>
<gene>
    <name evidence="1" type="ORF">JCM19239_4931</name>
</gene>
<dbReference type="EMBL" id="BBMS01000015">
    <property type="protein sequence ID" value="GAL26076.1"/>
    <property type="molecule type" value="Genomic_DNA"/>
</dbReference>
<protein>
    <submittedName>
        <fullName evidence="1">Uncharacterized protein</fullName>
    </submittedName>
</protein>
<evidence type="ECO:0000313" key="1">
    <source>
        <dbReference type="EMBL" id="GAL26076.1"/>
    </source>
</evidence>
<accession>A0ABQ0JBE0</accession>
<dbReference type="InterPro" id="IPR014825">
    <property type="entry name" value="DNA_alkylation"/>
</dbReference>
<proteinExistence type="predicted"/>
<name>A0ABQ0JBE0_9VIBR</name>
<dbReference type="Gene3D" id="1.20.1660.10">
    <property type="entry name" value="Hypothetical protein (EF3068)"/>
    <property type="match status" value="1"/>
</dbReference>
<organism evidence="1 2">
    <name type="scientific">Vibrio variabilis</name>
    <dbReference type="NCBI Taxonomy" id="990271"/>
    <lineage>
        <taxon>Bacteria</taxon>
        <taxon>Pseudomonadati</taxon>
        <taxon>Pseudomonadota</taxon>
        <taxon>Gammaproteobacteria</taxon>
        <taxon>Vibrionales</taxon>
        <taxon>Vibrionaceae</taxon>
        <taxon>Vibrio</taxon>
    </lineage>
</organism>
<keyword evidence="2" id="KW-1185">Reference proteome</keyword>
<evidence type="ECO:0000313" key="2">
    <source>
        <dbReference type="Proteomes" id="UP000029223"/>
    </source>
</evidence>
<comment type="caution">
    <text evidence="1">The sequence shown here is derived from an EMBL/GenBank/DDBJ whole genome shotgun (WGS) entry which is preliminary data.</text>
</comment>
<reference evidence="2" key="1">
    <citation type="submission" date="2014-09" db="EMBL/GenBank/DDBJ databases">
        <title>Vibrio variabilis JCM 19239. (C206) whole genome shotgun sequence.</title>
        <authorList>
            <person name="Sawabe T."/>
            <person name="Meirelles P."/>
            <person name="Nakanishi M."/>
            <person name="Sayaka M."/>
            <person name="Hattori M."/>
            <person name="Ohkuma M."/>
        </authorList>
    </citation>
    <scope>NUCLEOTIDE SEQUENCE [LARGE SCALE GENOMIC DNA]</scope>
    <source>
        <strain evidence="2">JCM 19239</strain>
    </source>
</reference>
<reference evidence="2" key="2">
    <citation type="submission" date="2014-09" db="EMBL/GenBank/DDBJ databases">
        <authorList>
            <consortium name="NBRP consortium"/>
            <person name="Sawabe T."/>
            <person name="Meirelles P."/>
            <person name="Nakanishi M."/>
            <person name="Sayaka M."/>
            <person name="Hattori M."/>
            <person name="Ohkuma M."/>
        </authorList>
    </citation>
    <scope>NUCLEOTIDE SEQUENCE [LARGE SCALE GENOMIC DNA]</scope>
    <source>
        <strain evidence="2">JCM 19239</strain>
    </source>
</reference>
<sequence length="44" mass="5168">MPSLGELSGVIDELWTLPEREYQLVAIDLLIKQKNSYRARFWGM</sequence>